<dbReference type="GeneID" id="18473716"/>
<dbReference type="Pfam" id="PF04427">
    <property type="entry name" value="Brix"/>
    <property type="match status" value="1"/>
</dbReference>
<evidence type="ECO:0000313" key="8">
    <source>
        <dbReference type="Proteomes" id="UP000005242"/>
    </source>
</evidence>
<evidence type="ECO:0000256" key="4">
    <source>
        <dbReference type="ARBA" id="ARBA00023242"/>
    </source>
</evidence>
<dbReference type="InterPro" id="IPR026532">
    <property type="entry name" value="BRX1"/>
</dbReference>
<dbReference type="PANTHER" id="PTHR13634:SF0">
    <property type="entry name" value="RIBOSOME BIOGENESIS PROTEIN BRX1 HOMOLOG"/>
    <property type="match status" value="1"/>
</dbReference>
<dbReference type="GO" id="GO:0005730">
    <property type="term" value="C:nucleolus"/>
    <property type="evidence" value="ECO:0007669"/>
    <property type="project" value="UniProtKB-SubCell"/>
</dbReference>
<dbReference type="Proteomes" id="UP000005242">
    <property type="component" value="Unassembled WGS sequence"/>
</dbReference>
<dbReference type="PANTHER" id="PTHR13634">
    <property type="entry name" value="RIBOSOME BIOGENESIS PROTEIN BRIX"/>
    <property type="match status" value="1"/>
</dbReference>
<keyword evidence="4" id="KW-0539">Nucleus</keyword>
<accession>I4YEM7</accession>
<dbReference type="OrthoDB" id="1638493at2759"/>
<dbReference type="OMA" id="YRHRHLM"/>
<dbReference type="SUPFAM" id="SSF52954">
    <property type="entry name" value="Class II aaRS ABD-related"/>
    <property type="match status" value="1"/>
</dbReference>
<dbReference type="EMBL" id="JH668228">
    <property type="protein sequence ID" value="EIM22419.1"/>
    <property type="molecule type" value="Genomic_DNA"/>
</dbReference>
<dbReference type="STRING" id="671144.I4YEM7"/>
<dbReference type="GO" id="GO:0006364">
    <property type="term" value="P:rRNA processing"/>
    <property type="evidence" value="ECO:0007669"/>
    <property type="project" value="InterPro"/>
</dbReference>
<dbReference type="HOGENOM" id="CLU_048373_2_1_1"/>
<comment type="similarity">
    <text evidence="2">Belongs to the BRX1 family.</text>
</comment>
<organism evidence="7 8">
    <name type="scientific">Wallemia mellicola (strain ATCC MYA-4683 / CBS 633.66)</name>
    <name type="common">Wallemia sebi (CBS 633.66)</name>
    <dbReference type="NCBI Taxonomy" id="671144"/>
    <lineage>
        <taxon>Eukaryota</taxon>
        <taxon>Fungi</taxon>
        <taxon>Dikarya</taxon>
        <taxon>Basidiomycota</taxon>
        <taxon>Wallemiomycotina</taxon>
        <taxon>Wallemiomycetes</taxon>
        <taxon>Wallemiales</taxon>
        <taxon>Wallemiaceae</taxon>
        <taxon>Wallemia</taxon>
    </lineage>
</organism>
<sequence length="303" mass="34298">MSTTLKALSKKRAASDDEADAPATKKTVQNKQRVLVLSSRGVTERYRHLMSDLQALLPHTKKDSKISSKTSLATLNELADLASCNNIMFFETKHHAQITDLYLWLAKAPNGPSVKFHLQNLHTMDELKMTGNCLKGSRGILSFGEEFDSEPWLQLLKELFTHTFGVPRTSRRVKPFFDHVLSFSYLDGKIWFRSHQIVEKDATTIKAELGNKNKSPATTLVEIGPRFVLTPIRIFEGSFGGPTVFSNPEFLPPTKLRKMEREKKAEKYSNRKDTQSESKQRKKDISNLDKGLAGELERSKVFA</sequence>
<dbReference type="GO" id="GO:0000027">
    <property type="term" value="P:ribosomal large subunit assembly"/>
    <property type="evidence" value="ECO:0007669"/>
    <property type="project" value="TreeGrafter"/>
</dbReference>
<evidence type="ECO:0000259" key="6">
    <source>
        <dbReference type="PROSITE" id="PS50833"/>
    </source>
</evidence>
<dbReference type="InterPro" id="IPR007109">
    <property type="entry name" value="Brix"/>
</dbReference>
<keyword evidence="3" id="KW-0690">Ribosome biogenesis</keyword>
<gene>
    <name evidence="7" type="ORF">WALSEDRAFT_60063</name>
</gene>
<dbReference type="KEGG" id="wse:WALSEDRAFT_60063"/>
<feature type="compositionally biased region" description="Basic and acidic residues" evidence="5">
    <location>
        <begin position="257"/>
        <end position="287"/>
    </location>
</feature>
<evidence type="ECO:0000256" key="3">
    <source>
        <dbReference type="ARBA" id="ARBA00022517"/>
    </source>
</evidence>
<protein>
    <submittedName>
        <fullName evidence="7">Brix-domain-containing protein</fullName>
    </submittedName>
</protein>
<evidence type="ECO:0000313" key="7">
    <source>
        <dbReference type="EMBL" id="EIM22419.1"/>
    </source>
</evidence>
<reference evidence="7 8" key="1">
    <citation type="journal article" date="2012" name="Fungal Genet. Biol.">
        <title>The genome of the xerotolerant mold Wallemia sebi reveals adaptations to osmotic stress and suggests cryptic sexual reproduction.</title>
        <authorList>
            <person name="Padamsee M."/>
            <person name="Kumar T.K.A."/>
            <person name="Riley R."/>
            <person name="Binder M."/>
            <person name="Boyd A."/>
            <person name="Calvo A.M."/>
            <person name="Furukawa K."/>
            <person name="Hesse C."/>
            <person name="Hohmann S."/>
            <person name="James T.Y."/>
            <person name="LaButti K."/>
            <person name="Lapidus A."/>
            <person name="Lindquist E."/>
            <person name="Lucas S."/>
            <person name="Miller K."/>
            <person name="Shantappa S."/>
            <person name="Grigoriev I.V."/>
            <person name="Hibbett D.S."/>
            <person name="McLaughlin D.J."/>
            <person name="Spatafora J.W."/>
            <person name="Aime M.C."/>
        </authorList>
    </citation>
    <scope>NUCLEOTIDE SEQUENCE [LARGE SCALE GENOMIC DNA]</scope>
    <source>
        <strain evidence="8">ATCC MYA-4683 / CBS 633.66</strain>
    </source>
</reference>
<dbReference type="PROSITE" id="PS50833">
    <property type="entry name" value="BRIX"/>
    <property type="match status" value="1"/>
</dbReference>
<dbReference type="SMART" id="SM00879">
    <property type="entry name" value="Brix"/>
    <property type="match status" value="1"/>
</dbReference>
<feature type="domain" description="Brix" evidence="6">
    <location>
        <begin position="32"/>
        <end position="240"/>
    </location>
</feature>
<proteinExistence type="inferred from homology"/>
<name>I4YEM7_WALMC</name>
<dbReference type="InParanoid" id="I4YEM7"/>
<evidence type="ECO:0000256" key="1">
    <source>
        <dbReference type="ARBA" id="ARBA00004604"/>
    </source>
</evidence>
<dbReference type="GO" id="GO:0019843">
    <property type="term" value="F:rRNA binding"/>
    <property type="evidence" value="ECO:0007669"/>
    <property type="project" value="InterPro"/>
</dbReference>
<feature type="region of interest" description="Disordered" evidence="5">
    <location>
        <begin position="1"/>
        <end position="26"/>
    </location>
</feature>
<keyword evidence="8" id="KW-1185">Reference proteome</keyword>
<evidence type="ECO:0000256" key="5">
    <source>
        <dbReference type="SAM" id="MobiDB-lite"/>
    </source>
</evidence>
<feature type="region of interest" description="Disordered" evidence="5">
    <location>
        <begin position="250"/>
        <end position="291"/>
    </location>
</feature>
<dbReference type="AlphaFoldDB" id="I4YEM7"/>
<comment type="subcellular location">
    <subcellularLocation>
        <location evidence="1">Nucleus</location>
        <location evidence="1">Nucleolus</location>
    </subcellularLocation>
</comment>
<evidence type="ECO:0000256" key="2">
    <source>
        <dbReference type="ARBA" id="ARBA00006369"/>
    </source>
</evidence>
<dbReference type="eggNOG" id="KOG2971">
    <property type="taxonomic scope" value="Eukaryota"/>
</dbReference>
<dbReference type="RefSeq" id="XP_006957664.1">
    <property type="nucleotide sequence ID" value="XM_006957602.1"/>
</dbReference>
<dbReference type="FunCoup" id="I4YEM7">
    <property type="interactions" value="570"/>
</dbReference>